<reference evidence="1 2" key="1">
    <citation type="submission" date="2018-08" db="EMBL/GenBank/DDBJ databases">
        <title>A genome reference for cultivated species of the human gut microbiota.</title>
        <authorList>
            <person name="Zou Y."/>
            <person name="Xue W."/>
            <person name="Luo G."/>
        </authorList>
    </citation>
    <scope>NUCLEOTIDE SEQUENCE [LARGE SCALE GENOMIC DNA]</scope>
    <source>
        <strain evidence="1 2">AM30-40</strain>
    </source>
</reference>
<evidence type="ECO:0000313" key="2">
    <source>
        <dbReference type="Proteomes" id="UP000283429"/>
    </source>
</evidence>
<dbReference type="AlphaFoldDB" id="A0A414HHT0"/>
<dbReference type="EMBL" id="QSJM01000004">
    <property type="protein sequence ID" value="RHD84922.1"/>
    <property type="molecule type" value="Genomic_DNA"/>
</dbReference>
<proteinExistence type="predicted"/>
<evidence type="ECO:0000313" key="1">
    <source>
        <dbReference type="EMBL" id="RHD84922.1"/>
    </source>
</evidence>
<organism evidence="1 2">
    <name type="scientific">Phocaeicola vulgatus</name>
    <name type="common">Bacteroides vulgatus</name>
    <dbReference type="NCBI Taxonomy" id="821"/>
    <lineage>
        <taxon>Bacteria</taxon>
        <taxon>Pseudomonadati</taxon>
        <taxon>Bacteroidota</taxon>
        <taxon>Bacteroidia</taxon>
        <taxon>Bacteroidales</taxon>
        <taxon>Bacteroidaceae</taxon>
        <taxon>Phocaeicola</taxon>
    </lineage>
</organism>
<accession>A0A414HHT0</accession>
<sequence>MVSIKRTPCHKDRTMYFSLEINEQLASAMRAAAEAKAEIGVFKKQEEVRSEKRINMESINELDEILCDVICRIASLTSSIISACAIDESDKEIKNRLNPENYVSK</sequence>
<gene>
    <name evidence="1" type="ORF">DW783_02740</name>
</gene>
<comment type="caution">
    <text evidence="1">The sequence shown here is derived from an EMBL/GenBank/DDBJ whole genome shotgun (WGS) entry which is preliminary data.</text>
</comment>
<name>A0A414HHT0_PHOVU</name>
<dbReference type="Proteomes" id="UP000283429">
    <property type="component" value="Unassembled WGS sequence"/>
</dbReference>
<protein>
    <submittedName>
        <fullName evidence="1">Uncharacterized protein</fullName>
    </submittedName>
</protein>